<evidence type="ECO:0000313" key="4">
    <source>
        <dbReference type="EMBL" id="SDE22838.1"/>
    </source>
</evidence>
<organism evidence="4 5">
    <name type="scientific">Kordiimonas lacus</name>
    <dbReference type="NCBI Taxonomy" id="637679"/>
    <lineage>
        <taxon>Bacteria</taxon>
        <taxon>Pseudomonadati</taxon>
        <taxon>Pseudomonadota</taxon>
        <taxon>Alphaproteobacteria</taxon>
        <taxon>Kordiimonadales</taxon>
        <taxon>Kordiimonadaceae</taxon>
        <taxon>Kordiimonas</taxon>
    </lineage>
</organism>
<sequence length="159" mass="17343">MVDIQPLSNLAEAGILALNEAHVRETSHLEPEDYRAMVAGAFYACGVAPAHAFLIAFDETADYTSPNFLWFQTRYPSFAYIDRVITAESARGQGLARALYEDLFARARTAGKPAVACEVNIDPPNPGSDAFHARMGFAEVGTGVLKNGKLVRYMVKTLD</sequence>
<dbReference type="OrthoDB" id="6182349at2"/>
<dbReference type="Pfam" id="PF00583">
    <property type="entry name" value="Acetyltransf_1"/>
    <property type="match status" value="1"/>
</dbReference>
<dbReference type="Gene3D" id="3.40.630.30">
    <property type="match status" value="1"/>
</dbReference>
<dbReference type="InterPro" id="IPR016890">
    <property type="entry name" value="UCP028520"/>
</dbReference>
<dbReference type="CDD" id="cd04301">
    <property type="entry name" value="NAT_SF"/>
    <property type="match status" value="1"/>
</dbReference>
<dbReference type="PIRSF" id="PIRSF028520">
    <property type="entry name" value="UCP028520"/>
    <property type="match status" value="1"/>
</dbReference>
<evidence type="ECO:0000256" key="1">
    <source>
        <dbReference type="ARBA" id="ARBA00022679"/>
    </source>
</evidence>
<dbReference type="RefSeq" id="WP_068307460.1">
    <property type="nucleotide sequence ID" value="NZ_FNAK01000005.1"/>
</dbReference>
<dbReference type="PANTHER" id="PTHR43877">
    <property type="entry name" value="AMINOALKYLPHOSPHONATE N-ACETYLTRANSFERASE-RELATED-RELATED"/>
    <property type="match status" value="1"/>
</dbReference>
<keyword evidence="5" id="KW-1185">Reference proteome</keyword>
<keyword evidence="2" id="KW-0012">Acyltransferase</keyword>
<dbReference type="PANTHER" id="PTHR43877:SF2">
    <property type="entry name" value="AMINOALKYLPHOSPHONATE N-ACETYLTRANSFERASE-RELATED"/>
    <property type="match status" value="1"/>
</dbReference>
<evidence type="ECO:0000259" key="3">
    <source>
        <dbReference type="PROSITE" id="PS51186"/>
    </source>
</evidence>
<dbReference type="PROSITE" id="PS51186">
    <property type="entry name" value="GNAT"/>
    <property type="match status" value="1"/>
</dbReference>
<reference evidence="4 5" key="1">
    <citation type="submission" date="2016-10" db="EMBL/GenBank/DDBJ databases">
        <authorList>
            <person name="de Groot N.N."/>
        </authorList>
    </citation>
    <scope>NUCLEOTIDE SEQUENCE [LARGE SCALE GENOMIC DNA]</scope>
    <source>
        <strain evidence="4 5">CGMCC 1.9109</strain>
    </source>
</reference>
<dbReference type="STRING" id="637679.GCA_001550055_03558"/>
<dbReference type="InterPro" id="IPR016181">
    <property type="entry name" value="Acyl_CoA_acyltransferase"/>
</dbReference>
<gene>
    <name evidence="4" type="ORF">SAMN04488071_2392</name>
</gene>
<feature type="domain" description="N-acetyltransferase" evidence="3">
    <location>
        <begin position="13"/>
        <end position="159"/>
    </location>
</feature>
<protein>
    <recommendedName>
        <fullName evidence="3">N-acetyltransferase domain-containing protein</fullName>
    </recommendedName>
</protein>
<proteinExistence type="predicted"/>
<dbReference type="AlphaFoldDB" id="A0A1G7B6U5"/>
<keyword evidence="1" id="KW-0808">Transferase</keyword>
<dbReference type="GO" id="GO:0016747">
    <property type="term" value="F:acyltransferase activity, transferring groups other than amino-acyl groups"/>
    <property type="evidence" value="ECO:0007669"/>
    <property type="project" value="InterPro"/>
</dbReference>
<dbReference type="Proteomes" id="UP000183685">
    <property type="component" value="Unassembled WGS sequence"/>
</dbReference>
<dbReference type="SUPFAM" id="SSF55729">
    <property type="entry name" value="Acyl-CoA N-acyltransferases (Nat)"/>
    <property type="match status" value="1"/>
</dbReference>
<dbReference type="InterPro" id="IPR000182">
    <property type="entry name" value="GNAT_dom"/>
</dbReference>
<name>A0A1G7B6U5_9PROT</name>
<dbReference type="EMBL" id="FNAK01000005">
    <property type="protein sequence ID" value="SDE22838.1"/>
    <property type="molecule type" value="Genomic_DNA"/>
</dbReference>
<accession>A0A1G7B6U5</accession>
<dbReference type="InterPro" id="IPR050832">
    <property type="entry name" value="Bact_Acetyltransf"/>
</dbReference>
<evidence type="ECO:0000256" key="2">
    <source>
        <dbReference type="ARBA" id="ARBA00023315"/>
    </source>
</evidence>
<evidence type="ECO:0000313" key="5">
    <source>
        <dbReference type="Proteomes" id="UP000183685"/>
    </source>
</evidence>